<feature type="domain" description="Alpha-L-rhamnosidase six-hairpin glycosidase" evidence="6">
    <location>
        <begin position="317"/>
        <end position="663"/>
    </location>
</feature>
<gene>
    <name evidence="8" type="ordered locus">FraEuI1c_5648</name>
</gene>
<dbReference type="Pfam" id="PF17390">
    <property type="entry name" value="Bac_rhamnosid_C"/>
    <property type="match status" value="1"/>
</dbReference>
<evidence type="ECO:0000259" key="5">
    <source>
        <dbReference type="Pfam" id="PF08531"/>
    </source>
</evidence>
<dbReference type="GO" id="GO:0005975">
    <property type="term" value="P:carbohydrate metabolic process"/>
    <property type="evidence" value="ECO:0007669"/>
    <property type="project" value="InterPro"/>
</dbReference>
<dbReference type="PIRSF" id="PIRSF010631">
    <property type="entry name" value="A-rhamnsds"/>
    <property type="match status" value="1"/>
</dbReference>
<evidence type="ECO:0000313" key="8">
    <source>
        <dbReference type="EMBL" id="ADP83632.1"/>
    </source>
</evidence>
<feature type="domain" description="Alpha-L-rhamnosidase C-terminal" evidence="7">
    <location>
        <begin position="665"/>
        <end position="738"/>
    </location>
</feature>
<dbReference type="InterPro" id="IPR016007">
    <property type="entry name" value="Alpha_rhamnosid"/>
</dbReference>
<dbReference type="SUPFAM" id="SSF48208">
    <property type="entry name" value="Six-hairpin glycosidases"/>
    <property type="match status" value="1"/>
</dbReference>
<dbReference type="Pfam" id="PF17389">
    <property type="entry name" value="Bac_rhamnosid6H"/>
    <property type="match status" value="1"/>
</dbReference>
<dbReference type="Proteomes" id="UP000002484">
    <property type="component" value="Chromosome"/>
</dbReference>
<dbReference type="EC" id="3.2.1.40" evidence="2"/>
<dbReference type="InterPro" id="IPR035398">
    <property type="entry name" value="Bac_rhamnosid_C"/>
</dbReference>
<dbReference type="InterPro" id="IPR035396">
    <property type="entry name" value="Bac_rhamnosid6H"/>
</dbReference>
<comment type="catalytic activity">
    <reaction evidence="1">
        <text>Hydrolysis of terminal non-reducing alpha-L-rhamnose residues in alpha-L-rhamnosides.</text>
        <dbReference type="EC" id="3.2.1.40"/>
    </reaction>
</comment>
<dbReference type="Gene3D" id="2.60.420.10">
    <property type="entry name" value="Maltose phosphorylase, domain 3"/>
    <property type="match status" value="1"/>
</dbReference>
<evidence type="ECO:0000256" key="2">
    <source>
        <dbReference type="ARBA" id="ARBA00012652"/>
    </source>
</evidence>
<dbReference type="Pfam" id="PF05592">
    <property type="entry name" value="Bac_rhamnosid"/>
    <property type="match status" value="1"/>
</dbReference>
<dbReference type="InParanoid" id="E3IUE7"/>
<dbReference type="InterPro" id="IPR008902">
    <property type="entry name" value="Rhamnosid_concanavalin"/>
</dbReference>
<dbReference type="EMBL" id="CP002299">
    <property type="protein sequence ID" value="ADP83632.1"/>
    <property type="molecule type" value="Genomic_DNA"/>
</dbReference>
<dbReference type="GO" id="GO:0030596">
    <property type="term" value="F:alpha-L-rhamnosidase activity"/>
    <property type="evidence" value="ECO:0007669"/>
    <property type="project" value="UniProtKB-EC"/>
</dbReference>
<dbReference type="RefSeq" id="WP_013426750.1">
    <property type="nucleotide sequence ID" value="NC_014666.1"/>
</dbReference>
<dbReference type="Pfam" id="PF08531">
    <property type="entry name" value="Bac_rhamnosid_N"/>
    <property type="match status" value="1"/>
</dbReference>
<keyword evidence="3" id="KW-0378">Hydrolase</keyword>
<evidence type="ECO:0000259" key="7">
    <source>
        <dbReference type="Pfam" id="PF17390"/>
    </source>
</evidence>
<feature type="domain" description="Bacterial alpha-L-rhamnosidase N-terminal" evidence="5">
    <location>
        <begin position="37"/>
        <end position="205"/>
    </location>
</feature>
<sequence length="828" mass="90311">MSHPWRAAFITPSVRTGGEGSVRAPYLRREFTVGAGLRRATLSVSALGLIEAYLNGTRVGDEVLTPGWTSYQHRLVVSSHDVTDLMTAGGNALGAVLGEGWAVGRLTWEADCRAVWADRPAAFLQLDLDYGDRIETLGTDGSWRASTGAGLTDGIYDGESYDARLEPTGWAEPGFDDAAWSAVEVVQRDLDTLVAPMAPPIRRIEELPAREIITTPSGRTVVDFGQNLAGWVRLTVSGTAGTTITLRYAETLVAGEADFRTNRTALATDRYTLRGDGPETWEPRFTFHGFRYVQVEDWPGPLDRDALTAVVVHSDLRRTGWFETSDELVNQWHRNVVWSMRDNFVGLPTDSPQRDERLGWTGDINVFGQTAAFLYDVTGVLGSWLADLAAEQREKGGVPFFVPDPRGRADPTTALWGDVAVSLPWTLYEEYGDRDVLARQYPSMTAFVDGVERLLDDSGLWNSGFQFGDWLAPDAPTTNPSGGGTDARLIATAAFCRTTRQLERTAEVLGHDADAARYRALHERVRAAFHHEWVSPAGRLANETVTAYALAICFDIFDPAQLPRAGRRLADLVAAAGYRISTGFAGTPFVAHALSRTGSLRTAYRLMLQTERPSFLYPVTMGATTVWERWDAILPDGTLTETAASSLNHYALGAAADWLHRVVGGLSPAEPGYRRVRVAPAPGGGLTHATLTHDTRWGRMRVGWRRGAEGRMTVEVSLPPGTSAQVILPEHPENLTDDVGAGSHRWEYDIPVPTRGAYTLDTPVSTLADDPAVWSAVDAVLRKRVPGYTGSEPGDGEPSLPTLRALLNFYSPPGLEQDLVDALSGTHT</sequence>
<proteinExistence type="predicted"/>
<evidence type="ECO:0000256" key="1">
    <source>
        <dbReference type="ARBA" id="ARBA00001445"/>
    </source>
</evidence>
<organism evidence="8 9">
    <name type="scientific">Pseudofrankia inefficax (strain DSM 45817 / CECT 9037 / DDB 130130 / EuI1c)</name>
    <name type="common">Frankia inefficax</name>
    <dbReference type="NCBI Taxonomy" id="298654"/>
    <lineage>
        <taxon>Bacteria</taxon>
        <taxon>Bacillati</taxon>
        <taxon>Actinomycetota</taxon>
        <taxon>Actinomycetes</taxon>
        <taxon>Frankiales</taxon>
        <taxon>Frankiaceae</taxon>
        <taxon>Pseudofrankia</taxon>
    </lineage>
</organism>
<evidence type="ECO:0000256" key="3">
    <source>
        <dbReference type="ARBA" id="ARBA00022801"/>
    </source>
</evidence>
<accession>E3IUE7</accession>
<feature type="domain" description="Alpha-L-rhamnosidase concanavalin-like" evidence="4">
    <location>
        <begin position="214"/>
        <end position="313"/>
    </location>
</feature>
<dbReference type="Gene3D" id="1.50.10.10">
    <property type="match status" value="1"/>
</dbReference>
<evidence type="ECO:0000259" key="6">
    <source>
        <dbReference type="Pfam" id="PF17389"/>
    </source>
</evidence>
<dbReference type="InterPro" id="IPR012341">
    <property type="entry name" value="6hp_glycosidase-like_sf"/>
</dbReference>
<dbReference type="STRING" id="298654.FraEuI1c_5648"/>
<dbReference type="InterPro" id="IPR013737">
    <property type="entry name" value="Bac_rhamnosid_N"/>
</dbReference>
<name>E3IUE7_PSEI1</name>
<dbReference type="HOGENOM" id="CLU_002926_0_0_11"/>
<dbReference type="AlphaFoldDB" id="E3IUE7"/>
<dbReference type="PANTHER" id="PTHR33307:SF6">
    <property type="entry name" value="ALPHA-RHAMNOSIDASE (EUROFUNG)-RELATED"/>
    <property type="match status" value="1"/>
</dbReference>
<dbReference type="CAZy" id="GH78">
    <property type="family name" value="Glycoside Hydrolase Family 78"/>
</dbReference>
<evidence type="ECO:0000313" key="9">
    <source>
        <dbReference type="Proteomes" id="UP000002484"/>
    </source>
</evidence>
<dbReference type="PANTHER" id="PTHR33307">
    <property type="entry name" value="ALPHA-RHAMNOSIDASE (EUROFUNG)"/>
    <property type="match status" value="1"/>
</dbReference>
<evidence type="ECO:0000259" key="4">
    <source>
        <dbReference type="Pfam" id="PF05592"/>
    </source>
</evidence>
<dbReference type="Gene3D" id="2.60.120.260">
    <property type="entry name" value="Galactose-binding domain-like"/>
    <property type="match status" value="2"/>
</dbReference>
<reference evidence="8 9" key="1">
    <citation type="submission" date="2010-10" db="EMBL/GenBank/DDBJ databases">
        <title>Complete sequence of Frankia sp. EuI1c.</title>
        <authorList>
            <consortium name="US DOE Joint Genome Institute"/>
            <person name="Lucas S."/>
            <person name="Copeland A."/>
            <person name="Lapidus A."/>
            <person name="Cheng J.-F."/>
            <person name="Bruce D."/>
            <person name="Goodwin L."/>
            <person name="Pitluck S."/>
            <person name="Chertkov O."/>
            <person name="Detter J.C."/>
            <person name="Han C."/>
            <person name="Tapia R."/>
            <person name="Land M."/>
            <person name="Hauser L."/>
            <person name="Jeffries C."/>
            <person name="Kyrpides N."/>
            <person name="Ivanova N."/>
            <person name="Mikhailova N."/>
            <person name="Beauchemin N."/>
            <person name="Sen A."/>
            <person name="Sur S.A."/>
            <person name="Gtari M."/>
            <person name="Wall L."/>
            <person name="Tisa L."/>
            <person name="Woyke T."/>
        </authorList>
    </citation>
    <scope>NUCLEOTIDE SEQUENCE [LARGE SCALE GENOMIC DNA]</scope>
    <source>
        <strain evidence="9">DSM 45817 / CECT 9037 / EuI1c</strain>
    </source>
</reference>
<dbReference type="OrthoDB" id="9761045at2"/>
<protein>
    <recommendedName>
        <fullName evidence="2">alpha-L-rhamnosidase</fullName>
        <ecNumber evidence="2">3.2.1.40</ecNumber>
    </recommendedName>
</protein>
<dbReference type="eggNOG" id="COG0174">
    <property type="taxonomic scope" value="Bacteria"/>
</dbReference>
<dbReference type="KEGG" id="fri:FraEuI1c_5648"/>
<keyword evidence="9" id="KW-1185">Reference proteome</keyword>
<dbReference type="InterPro" id="IPR008928">
    <property type="entry name" value="6-hairpin_glycosidase_sf"/>
</dbReference>